<keyword evidence="2" id="KW-1003">Cell membrane</keyword>
<keyword evidence="8" id="KW-0067">ATP-binding</keyword>
<dbReference type="InterPro" id="IPR036890">
    <property type="entry name" value="HATPase_C_sf"/>
</dbReference>
<dbReference type="AlphaFoldDB" id="A0A1M7KAY2"/>
<accession>A0A1M7KAY2</accession>
<dbReference type="InterPro" id="IPR050640">
    <property type="entry name" value="Bact_2-comp_sensor_kinase"/>
</dbReference>
<dbReference type="InterPro" id="IPR003660">
    <property type="entry name" value="HAMP_dom"/>
</dbReference>
<evidence type="ECO:0000256" key="11">
    <source>
        <dbReference type="ARBA" id="ARBA00023136"/>
    </source>
</evidence>
<evidence type="ECO:0000256" key="8">
    <source>
        <dbReference type="ARBA" id="ARBA00022840"/>
    </source>
</evidence>
<evidence type="ECO:0000256" key="7">
    <source>
        <dbReference type="ARBA" id="ARBA00022777"/>
    </source>
</evidence>
<keyword evidence="15" id="KW-1185">Reference proteome</keyword>
<dbReference type="GO" id="GO:0005524">
    <property type="term" value="F:ATP binding"/>
    <property type="evidence" value="ECO:0007669"/>
    <property type="project" value="UniProtKB-KW"/>
</dbReference>
<evidence type="ECO:0000256" key="6">
    <source>
        <dbReference type="ARBA" id="ARBA00022741"/>
    </source>
</evidence>
<keyword evidence="6" id="KW-0547">Nucleotide-binding</keyword>
<dbReference type="STRING" id="1120996.SAMN02746066_02618"/>
<evidence type="ECO:0000259" key="13">
    <source>
        <dbReference type="PROSITE" id="PS50885"/>
    </source>
</evidence>
<keyword evidence="11 12" id="KW-0472">Membrane</keyword>
<sequence length="606" mass="69732">MKTRTIISKAWFRHRSMRTKMTMSYAIPLLAIALVLSIISYKIISLQYARQIVYSANQSYEQAISYLENHVQNMNYVQLLMGSNKQLNEVLREGVFELEESADQYREYWKLDEIIISIDLSNGLYNCALYVPDTLIYANNNYHFYPISQLPDIQEWDYFSSAMGGAVYFTDAQDVLVGNSAKPVKQVALLKTIYDRNGIQCIARVSVAVQELENILKNSDITKKGFSYLINNREEIIVTSNQEDTHYIQIAEDNKTFPEGKEEWKDIKYGNKGEYLVRRQTIEGAGWTLVSLIDKEDFYQESNVVLQVFAMFVLVIFPAVVLISYNLARYYTKRLTFLSSQMTQLQNGDWSIMEKVEEESDEIGQLLSQFTYMTQELRNLMIRQYKLGQNVKSAELKALQAQINPHFLYNTLDLINWEARDHGADEIVTIVQSLAKFYRISLNKGRQMVKIADELEHVRAYVKIENYHFEGAITLDLKVDERVLEQGCINIILQPLVENAIMHGIAKDSSIKSCHIIIEVIEDNQDIVFLIRDNGPGMTKEEMEQILQKNTYTAAHGYGAQNINFRIKLYYGEQYGISYESEVGVGTCVTVRIPGMSLEEAEQLGI</sequence>
<evidence type="ECO:0000256" key="9">
    <source>
        <dbReference type="ARBA" id="ARBA00022989"/>
    </source>
</evidence>
<dbReference type="Pfam" id="PF06580">
    <property type="entry name" value="His_kinase"/>
    <property type="match status" value="1"/>
</dbReference>
<evidence type="ECO:0000256" key="10">
    <source>
        <dbReference type="ARBA" id="ARBA00023012"/>
    </source>
</evidence>
<evidence type="ECO:0000256" key="5">
    <source>
        <dbReference type="ARBA" id="ARBA00022692"/>
    </source>
</evidence>
<name>A0A1M7KAY2_9FIRM</name>
<dbReference type="Gene3D" id="3.30.565.10">
    <property type="entry name" value="Histidine kinase-like ATPase, C-terminal domain"/>
    <property type="match status" value="1"/>
</dbReference>
<dbReference type="PANTHER" id="PTHR34220:SF11">
    <property type="entry name" value="SENSOR PROTEIN KINASE HPTS"/>
    <property type="match status" value="1"/>
</dbReference>
<dbReference type="RefSeq" id="WP_073288385.1">
    <property type="nucleotide sequence ID" value="NZ_FRCP01000013.1"/>
</dbReference>
<dbReference type="OrthoDB" id="9809348at2"/>
<dbReference type="Gene3D" id="3.30.450.20">
    <property type="entry name" value="PAS domain"/>
    <property type="match status" value="2"/>
</dbReference>
<dbReference type="SMART" id="SM00387">
    <property type="entry name" value="HATPase_c"/>
    <property type="match status" value="1"/>
</dbReference>
<keyword evidence="7 14" id="KW-0418">Kinase</keyword>
<evidence type="ECO:0000256" key="3">
    <source>
        <dbReference type="ARBA" id="ARBA00022553"/>
    </source>
</evidence>
<evidence type="ECO:0000256" key="1">
    <source>
        <dbReference type="ARBA" id="ARBA00004651"/>
    </source>
</evidence>
<evidence type="ECO:0000256" key="2">
    <source>
        <dbReference type="ARBA" id="ARBA00022475"/>
    </source>
</evidence>
<dbReference type="Gene3D" id="6.10.340.10">
    <property type="match status" value="1"/>
</dbReference>
<gene>
    <name evidence="14" type="ORF">SAMN02746066_02618</name>
</gene>
<reference evidence="14 15" key="1">
    <citation type="submission" date="2016-11" db="EMBL/GenBank/DDBJ databases">
        <authorList>
            <person name="Jaros S."/>
            <person name="Januszkiewicz K."/>
            <person name="Wedrychowicz H."/>
        </authorList>
    </citation>
    <scope>NUCLEOTIDE SEQUENCE [LARGE SCALE GENOMIC DNA]</scope>
    <source>
        <strain evidence="14 15">DSM 15930</strain>
    </source>
</reference>
<dbReference type="SUPFAM" id="SSF55874">
    <property type="entry name" value="ATPase domain of HSP90 chaperone/DNA topoisomerase II/histidine kinase"/>
    <property type="match status" value="1"/>
</dbReference>
<keyword evidence="5 12" id="KW-0812">Transmembrane</keyword>
<keyword evidence="9 12" id="KW-1133">Transmembrane helix</keyword>
<keyword evidence="3" id="KW-0597">Phosphoprotein</keyword>
<dbReference type="PROSITE" id="PS50885">
    <property type="entry name" value="HAMP"/>
    <property type="match status" value="1"/>
</dbReference>
<dbReference type="Pfam" id="PF02518">
    <property type="entry name" value="HATPase_c"/>
    <property type="match status" value="1"/>
</dbReference>
<dbReference type="InterPro" id="IPR010559">
    <property type="entry name" value="Sig_transdc_His_kin_internal"/>
</dbReference>
<organism evidence="14 15">
    <name type="scientific">Anaerosporobacter mobilis DSM 15930</name>
    <dbReference type="NCBI Taxonomy" id="1120996"/>
    <lineage>
        <taxon>Bacteria</taxon>
        <taxon>Bacillati</taxon>
        <taxon>Bacillota</taxon>
        <taxon>Clostridia</taxon>
        <taxon>Lachnospirales</taxon>
        <taxon>Lachnospiraceae</taxon>
        <taxon>Anaerosporobacter</taxon>
    </lineage>
</organism>
<feature type="domain" description="HAMP" evidence="13">
    <location>
        <begin position="329"/>
        <end position="382"/>
    </location>
</feature>
<dbReference type="GO" id="GO:0005886">
    <property type="term" value="C:plasma membrane"/>
    <property type="evidence" value="ECO:0007669"/>
    <property type="project" value="UniProtKB-SubCell"/>
</dbReference>
<dbReference type="PANTHER" id="PTHR34220">
    <property type="entry name" value="SENSOR HISTIDINE KINASE YPDA"/>
    <property type="match status" value="1"/>
</dbReference>
<proteinExistence type="predicted"/>
<evidence type="ECO:0000313" key="15">
    <source>
        <dbReference type="Proteomes" id="UP000184038"/>
    </source>
</evidence>
<dbReference type="EMBL" id="FRCP01000013">
    <property type="protein sequence ID" value="SHM62007.1"/>
    <property type="molecule type" value="Genomic_DNA"/>
</dbReference>
<dbReference type="GO" id="GO:0000155">
    <property type="term" value="F:phosphorelay sensor kinase activity"/>
    <property type="evidence" value="ECO:0007669"/>
    <property type="project" value="InterPro"/>
</dbReference>
<protein>
    <submittedName>
        <fullName evidence="14">Two-component system, sensor histidine kinase YesM</fullName>
    </submittedName>
</protein>
<keyword evidence="4" id="KW-0808">Transferase</keyword>
<dbReference type="InterPro" id="IPR003594">
    <property type="entry name" value="HATPase_dom"/>
</dbReference>
<dbReference type="CDD" id="cd06225">
    <property type="entry name" value="HAMP"/>
    <property type="match status" value="1"/>
</dbReference>
<evidence type="ECO:0000256" key="12">
    <source>
        <dbReference type="SAM" id="Phobius"/>
    </source>
</evidence>
<keyword evidence="10" id="KW-0902">Two-component regulatory system</keyword>
<feature type="transmembrane region" description="Helical" evidence="12">
    <location>
        <begin position="304"/>
        <end position="328"/>
    </location>
</feature>
<dbReference type="SUPFAM" id="SSF158472">
    <property type="entry name" value="HAMP domain-like"/>
    <property type="match status" value="1"/>
</dbReference>
<dbReference type="Proteomes" id="UP000184038">
    <property type="component" value="Unassembled WGS sequence"/>
</dbReference>
<comment type="subcellular location">
    <subcellularLocation>
        <location evidence="1">Cell membrane</location>
        <topology evidence="1">Multi-pass membrane protein</topology>
    </subcellularLocation>
</comment>
<evidence type="ECO:0000313" key="14">
    <source>
        <dbReference type="EMBL" id="SHM62007.1"/>
    </source>
</evidence>
<evidence type="ECO:0000256" key="4">
    <source>
        <dbReference type="ARBA" id="ARBA00022679"/>
    </source>
</evidence>